<dbReference type="RefSeq" id="WP_062368525.1">
    <property type="nucleotide sequence ID" value="NZ_LNCD01000011.1"/>
</dbReference>
<gene>
    <name evidence="1" type="ORF">AS026_28395</name>
</gene>
<dbReference type="Pfam" id="PF05045">
    <property type="entry name" value="RgpF"/>
    <property type="match status" value="1"/>
</dbReference>
<name>A0A120FR47_9HYPH</name>
<dbReference type="AlphaFoldDB" id="A0A120FR47"/>
<protein>
    <recommendedName>
        <fullName evidence="3">Rhamnan synthesis protein F</fullName>
    </recommendedName>
</protein>
<evidence type="ECO:0000313" key="2">
    <source>
        <dbReference type="Proteomes" id="UP000068164"/>
    </source>
</evidence>
<evidence type="ECO:0000313" key="1">
    <source>
        <dbReference type="EMBL" id="KWV59572.1"/>
    </source>
</evidence>
<sequence>MNDTRHADFTIFAHVYYPDVWEEMIDELDGIIRQPFDLVITRPAGSRPAALPKNSYLRLATELEVDNRGRDILPFLTAFKEQAESVSDIGLKLHTKRSPHRGDGDGWRRFLLGSLLQTEEGGELSGHKLLATESRIGLIAPQAHLLPLGGRTSINEGIMLGTLQRMEASVDLSALAGHRFPAGSMFWFRRAALRKAIEVDFADQFARESGQLDGTAAHAFERLFAFIAEREGFIAASMENVEPILRRRGTPLSRAELSELINDSLLRDNPFALPLAAFWRRHPSLLKCAHAIYARMPKATVRLLRRSIGR</sequence>
<reference evidence="1 2" key="1">
    <citation type="submission" date="2015-11" db="EMBL/GenBank/DDBJ databases">
        <title>Draft Genome Sequence of the Strain BR 10423 (Rhizobium sp.) isolated from nodules of Mimosa pudica.</title>
        <authorList>
            <person name="Barauna A.C."/>
            <person name="Zilli J.E."/>
            <person name="Simoes-Araujo J.L."/>
            <person name="Reis V.M."/>
            <person name="James E.K."/>
            <person name="Reis F.B.Jr."/>
            <person name="Rouws L.F."/>
            <person name="Passos S.R."/>
            <person name="Gois S.R."/>
        </authorList>
    </citation>
    <scope>NUCLEOTIDE SEQUENCE [LARGE SCALE GENOMIC DNA]</scope>
    <source>
        <strain evidence="1 2">BR10423</strain>
    </source>
</reference>
<dbReference type="OrthoDB" id="9816424at2"/>
<dbReference type="EMBL" id="LNCD01000011">
    <property type="protein sequence ID" value="KWV59572.1"/>
    <property type="molecule type" value="Genomic_DNA"/>
</dbReference>
<accession>A0A120FR47</accession>
<organism evidence="1 2">
    <name type="scientific">Rhizobium altiplani</name>
    <dbReference type="NCBI Taxonomy" id="1864509"/>
    <lineage>
        <taxon>Bacteria</taxon>
        <taxon>Pseudomonadati</taxon>
        <taxon>Pseudomonadota</taxon>
        <taxon>Alphaproteobacteria</taxon>
        <taxon>Hyphomicrobiales</taxon>
        <taxon>Rhizobiaceae</taxon>
        <taxon>Rhizobium/Agrobacterium group</taxon>
        <taxon>Rhizobium</taxon>
    </lineage>
</organism>
<dbReference type="Proteomes" id="UP000068164">
    <property type="component" value="Unassembled WGS sequence"/>
</dbReference>
<dbReference type="InterPro" id="IPR007739">
    <property type="entry name" value="RgpF"/>
</dbReference>
<keyword evidence="2" id="KW-1185">Reference proteome</keyword>
<proteinExistence type="predicted"/>
<evidence type="ECO:0008006" key="3">
    <source>
        <dbReference type="Google" id="ProtNLM"/>
    </source>
</evidence>
<comment type="caution">
    <text evidence="1">The sequence shown here is derived from an EMBL/GenBank/DDBJ whole genome shotgun (WGS) entry which is preliminary data.</text>
</comment>